<feature type="region of interest" description="Disordered" evidence="1">
    <location>
        <begin position="1"/>
        <end position="70"/>
    </location>
</feature>
<evidence type="ECO:0000313" key="3">
    <source>
        <dbReference type="Proteomes" id="UP000318416"/>
    </source>
</evidence>
<feature type="compositionally biased region" description="Pro residues" evidence="1">
    <location>
        <begin position="7"/>
        <end position="66"/>
    </location>
</feature>
<feature type="region of interest" description="Disordered" evidence="1">
    <location>
        <begin position="104"/>
        <end position="149"/>
    </location>
</feature>
<feature type="compositionally biased region" description="Low complexity" evidence="1">
    <location>
        <begin position="104"/>
        <end position="119"/>
    </location>
</feature>
<accession>A0A561EJX1</accession>
<dbReference type="AlphaFoldDB" id="A0A561EJX1"/>
<evidence type="ECO:0000256" key="1">
    <source>
        <dbReference type="SAM" id="MobiDB-lite"/>
    </source>
</evidence>
<dbReference type="EMBL" id="VIVR01000001">
    <property type="protein sequence ID" value="TWE15908.1"/>
    <property type="molecule type" value="Genomic_DNA"/>
</dbReference>
<gene>
    <name evidence="2" type="ORF">FB465_0858</name>
</gene>
<name>A0A561EJX1_9ACTN</name>
<keyword evidence="3" id="KW-1185">Reference proteome</keyword>
<organism evidence="2 3">
    <name type="scientific">Kitasatospora atroaurantiaca</name>
    <dbReference type="NCBI Taxonomy" id="285545"/>
    <lineage>
        <taxon>Bacteria</taxon>
        <taxon>Bacillati</taxon>
        <taxon>Actinomycetota</taxon>
        <taxon>Actinomycetes</taxon>
        <taxon>Kitasatosporales</taxon>
        <taxon>Streptomycetaceae</taxon>
        <taxon>Kitasatospora</taxon>
    </lineage>
</organism>
<reference evidence="2 3" key="1">
    <citation type="submission" date="2019-06" db="EMBL/GenBank/DDBJ databases">
        <title>Sequencing the genomes of 1000 actinobacteria strains.</title>
        <authorList>
            <person name="Klenk H.-P."/>
        </authorList>
    </citation>
    <scope>NUCLEOTIDE SEQUENCE [LARGE SCALE GENOMIC DNA]</scope>
    <source>
        <strain evidence="2 3">DSM 41649</strain>
    </source>
</reference>
<evidence type="ECO:0000313" key="2">
    <source>
        <dbReference type="EMBL" id="TWE15908.1"/>
    </source>
</evidence>
<feature type="compositionally biased region" description="Gly residues" evidence="1">
    <location>
        <begin position="120"/>
        <end position="138"/>
    </location>
</feature>
<dbReference type="Proteomes" id="UP000318416">
    <property type="component" value="Unassembled WGS sequence"/>
</dbReference>
<comment type="caution">
    <text evidence="2">The sequence shown here is derived from an EMBL/GenBank/DDBJ whole genome shotgun (WGS) entry which is preliminary data.</text>
</comment>
<protein>
    <submittedName>
        <fullName evidence="2">Uncharacterized protein</fullName>
    </submittedName>
</protein>
<proteinExistence type="predicted"/>
<sequence>MHDGPTGTPPPSNPAPQPPPQPPAYGQPAPRPPSGPRLMGPPPPDPGQLPLPPAGYGPGHPPPVPAAPASSRKPLWIALGVICALVLAGTATAVVNQKDGAPVGSAAGGAPATAADGAGTTKGTGGAGTTKGTGGANGGTNNAPTAKQVPGRFKVVLPDSFLGLPRADDDPAFAGVREATLSIFKSQPDLHLDMAIYSNLLKTVVGVAGESDTDFPSKEEAMQLVSAPEQSAPGVTIINDSLKNMDPGPQGGLMRCRGVTTRFEGANMTTVMAECYWVGDNTFGAFSEEFSLDDPGMSKTAAHTRQFRAATEKPK</sequence>